<dbReference type="SUPFAM" id="SSF46785">
    <property type="entry name" value="Winged helix' DNA-binding domain"/>
    <property type="match status" value="1"/>
</dbReference>
<organism evidence="2 3">
    <name type="scientific">Sphingobium rhizovicinum</name>
    <dbReference type="NCBI Taxonomy" id="432308"/>
    <lineage>
        <taxon>Bacteria</taxon>
        <taxon>Pseudomonadati</taxon>
        <taxon>Pseudomonadota</taxon>
        <taxon>Alphaproteobacteria</taxon>
        <taxon>Sphingomonadales</taxon>
        <taxon>Sphingomonadaceae</taxon>
        <taxon>Sphingobium</taxon>
    </lineage>
</organism>
<evidence type="ECO:0000259" key="1">
    <source>
        <dbReference type="Pfam" id="PF13463"/>
    </source>
</evidence>
<name>A0ABV7NN61_9SPHN</name>
<comment type="caution">
    <text evidence="2">The sequence shown here is derived from an EMBL/GenBank/DDBJ whole genome shotgun (WGS) entry which is preliminary data.</text>
</comment>
<dbReference type="RefSeq" id="WP_380798767.1">
    <property type="nucleotide sequence ID" value="NZ_JBHRVU010000005.1"/>
</dbReference>
<dbReference type="Gene3D" id="1.10.10.10">
    <property type="entry name" value="Winged helix-like DNA-binding domain superfamily/Winged helix DNA-binding domain"/>
    <property type="match status" value="1"/>
</dbReference>
<accession>A0ABV7NN61</accession>
<evidence type="ECO:0000313" key="2">
    <source>
        <dbReference type="EMBL" id="MFC3443870.1"/>
    </source>
</evidence>
<keyword evidence="3" id="KW-1185">Reference proteome</keyword>
<dbReference type="InterPro" id="IPR000835">
    <property type="entry name" value="HTH_MarR-typ"/>
</dbReference>
<sequence length="104" mass="11641">MIANRQLVGMHIGFQLSADPAWDMLLDLYVWEHRGRDIAISSLASAANVPATTARACIQTMIESGWFYRQRDTGDGRRIYIRLTDKAHSSLAAIFDGIADRMSI</sequence>
<dbReference type="Pfam" id="PF13463">
    <property type="entry name" value="HTH_27"/>
    <property type="match status" value="1"/>
</dbReference>
<reference evidence="3" key="1">
    <citation type="journal article" date="2019" name="Int. J. Syst. Evol. Microbiol.">
        <title>The Global Catalogue of Microorganisms (GCM) 10K type strain sequencing project: providing services to taxonomists for standard genome sequencing and annotation.</title>
        <authorList>
            <consortium name="The Broad Institute Genomics Platform"/>
            <consortium name="The Broad Institute Genome Sequencing Center for Infectious Disease"/>
            <person name="Wu L."/>
            <person name="Ma J."/>
        </authorList>
    </citation>
    <scope>NUCLEOTIDE SEQUENCE [LARGE SCALE GENOMIC DNA]</scope>
    <source>
        <strain evidence="3">CCM 7491</strain>
    </source>
</reference>
<dbReference type="GO" id="GO:0003677">
    <property type="term" value="F:DNA binding"/>
    <property type="evidence" value="ECO:0007669"/>
    <property type="project" value="UniProtKB-KW"/>
</dbReference>
<dbReference type="InterPro" id="IPR036390">
    <property type="entry name" value="WH_DNA-bd_sf"/>
</dbReference>
<protein>
    <submittedName>
        <fullName evidence="2">Winged helix DNA-binding protein</fullName>
    </submittedName>
</protein>
<evidence type="ECO:0000313" key="3">
    <source>
        <dbReference type="Proteomes" id="UP001595681"/>
    </source>
</evidence>
<gene>
    <name evidence="2" type="ORF">ACFOKF_22225</name>
</gene>
<dbReference type="EMBL" id="JBHRVU010000005">
    <property type="protein sequence ID" value="MFC3443870.1"/>
    <property type="molecule type" value="Genomic_DNA"/>
</dbReference>
<dbReference type="Proteomes" id="UP001595681">
    <property type="component" value="Unassembled WGS sequence"/>
</dbReference>
<keyword evidence="2" id="KW-0238">DNA-binding</keyword>
<dbReference type="InterPro" id="IPR036388">
    <property type="entry name" value="WH-like_DNA-bd_sf"/>
</dbReference>
<feature type="domain" description="HTH marR-type" evidence="1">
    <location>
        <begin position="28"/>
        <end position="87"/>
    </location>
</feature>
<proteinExistence type="predicted"/>